<dbReference type="NCBIfam" id="TIGR01534">
    <property type="entry name" value="GAPDH-I"/>
    <property type="match status" value="1"/>
</dbReference>
<sequence>MTKIRLAINGFGRIGRITFRALLSKKNIQVVAINDLTDPSTLAHLLRYDSVHGNFPGTVVAGPDYLLINRRKVLVFSEPEPGGVNWGKLGIDVVIESTGKFTDRAAAIKHVEAGSRKVIISAPAKADHEDVKYVVLGINDHIIEKSDVIISNASCTTNCVAPMIKVLDDLWGVEKGFITTVHSYTRDQNLIDAPHADLRRARAAAYSIIPTTTGAAKAATRIFPHLKKNLGGAGIRVPVPDGSLTDLTCTLRHSTSIEEINAAFRDAANGYLKGILQYTEDPIVSVDILGNPHSAIFDAGLTAVLGDKNKLVKIVAWYDNESGYAHRLADLVEKFV</sequence>
<feature type="binding site" evidence="6">
    <location>
        <position position="121"/>
    </location>
    <ligand>
        <name>NAD(+)</name>
        <dbReference type="ChEBI" id="CHEBI:57540"/>
    </ligand>
</feature>
<feature type="binding site" evidence="5">
    <location>
        <position position="236"/>
    </location>
    <ligand>
        <name>D-glyceraldehyde 3-phosphate</name>
        <dbReference type="ChEBI" id="CHEBI:59776"/>
    </ligand>
</feature>
<dbReference type="InterPro" id="IPR020828">
    <property type="entry name" value="GlycerAld_3-P_DH_NAD(P)-bd"/>
</dbReference>
<evidence type="ECO:0000313" key="10">
    <source>
        <dbReference type="EMBL" id="GAP43571.1"/>
    </source>
</evidence>
<evidence type="ECO:0000259" key="9">
    <source>
        <dbReference type="SMART" id="SM00846"/>
    </source>
</evidence>
<evidence type="ECO:0000256" key="4">
    <source>
        <dbReference type="PIRSR" id="PIRSR000149-1"/>
    </source>
</evidence>
<name>A0A0S7C3U3_9BACT</name>
<dbReference type="RefSeq" id="WP_062040889.1">
    <property type="nucleotide sequence ID" value="NZ_DF968182.1"/>
</dbReference>
<keyword evidence="3" id="KW-0560">Oxidoreductase</keyword>
<dbReference type="GO" id="GO:0050661">
    <property type="term" value="F:NADP binding"/>
    <property type="evidence" value="ECO:0007669"/>
    <property type="project" value="InterPro"/>
</dbReference>
<feature type="domain" description="Glyceraldehyde 3-phosphate dehydrogenase NAD(P) binding" evidence="9">
    <location>
        <begin position="4"/>
        <end position="155"/>
    </location>
</feature>
<keyword evidence="6" id="KW-0547">Nucleotide-binding</keyword>
<dbReference type="InterPro" id="IPR036291">
    <property type="entry name" value="NAD(P)-bd_dom_sf"/>
</dbReference>
<proteinExistence type="inferred from homology"/>
<dbReference type="InterPro" id="IPR020829">
    <property type="entry name" value="GlycerAld_3-P_DH_cat"/>
</dbReference>
<comment type="similarity">
    <text evidence="1 8">Belongs to the glyceraldehyde-3-phosphate dehydrogenase family.</text>
</comment>
<dbReference type="SMART" id="SM00846">
    <property type="entry name" value="Gp_dh_N"/>
    <property type="match status" value="1"/>
</dbReference>
<dbReference type="STRING" id="1678841.TBC1_111727"/>
<dbReference type="GO" id="GO:0051287">
    <property type="term" value="F:NAD binding"/>
    <property type="evidence" value="ECO:0007669"/>
    <property type="project" value="InterPro"/>
</dbReference>
<dbReference type="OrthoDB" id="9803304at2"/>
<evidence type="ECO:0000256" key="1">
    <source>
        <dbReference type="ARBA" id="ARBA00007406"/>
    </source>
</evidence>
<evidence type="ECO:0000256" key="8">
    <source>
        <dbReference type="RuleBase" id="RU000397"/>
    </source>
</evidence>
<feature type="binding site" evidence="6">
    <location>
        <position position="35"/>
    </location>
    <ligand>
        <name>NAD(+)</name>
        <dbReference type="ChEBI" id="CHEBI:57540"/>
    </ligand>
</feature>
<feature type="binding site" evidence="5">
    <location>
        <begin position="213"/>
        <end position="214"/>
    </location>
    <ligand>
        <name>D-glyceraldehyde 3-phosphate</name>
        <dbReference type="ChEBI" id="CHEBI:59776"/>
    </ligand>
</feature>
<dbReference type="PIRSF" id="PIRSF000149">
    <property type="entry name" value="GAP_DH"/>
    <property type="match status" value="1"/>
</dbReference>
<dbReference type="Gene3D" id="3.30.360.10">
    <property type="entry name" value="Dihydrodipicolinate Reductase, domain 2"/>
    <property type="match status" value="1"/>
</dbReference>
<dbReference type="Pfam" id="PF00044">
    <property type="entry name" value="Gp_dh_N"/>
    <property type="match status" value="1"/>
</dbReference>
<feature type="binding site" evidence="5">
    <location>
        <position position="185"/>
    </location>
    <ligand>
        <name>D-glyceraldehyde 3-phosphate</name>
        <dbReference type="ChEBI" id="CHEBI:59776"/>
    </ligand>
</feature>
<dbReference type="SUPFAM" id="SSF51735">
    <property type="entry name" value="NAD(P)-binding Rossmann-fold domains"/>
    <property type="match status" value="1"/>
</dbReference>
<keyword evidence="6" id="KW-0520">NAD</keyword>
<evidence type="ECO:0000256" key="3">
    <source>
        <dbReference type="ARBA" id="ARBA00023002"/>
    </source>
</evidence>
<dbReference type="PATRIC" id="fig|1678841.3.peg.1919"/>
<keyword evidence="11" id="KW-1185">Reference proteome</keyword>
<protein>
    <submittedName>
        <fullName evidence="10">Glyceraldehyde-3-phosphate dehydrogenase</fullName>
    </submittedName>
</protein>
<dbReference type="Gene3D" id="3.40.50.720">
    <property type="entry name" value="NAD(P)-binding Rossmann-like Domain"/>
    <property type="match status" value="1"/>
</dbReference>
<accession>A0A0S7C3U3</accession>
<reference evidence="10" key="1">
    <citation type="journal article" date="2015" name="Genome Announc.">
        <title>Draft Genome Sequence of Bacteroidales Strain TBC1, a Novel Isolate from a Methanogenic Wastewater Treatment System.</title>
        <authorList>
            <person name="Tourlousse D.M."/>
            <person name="Matsuura N."/>
            <person name="Sun L."/>
            <person name="Toyonaga M."/>
            <person name="Kuroda K."/>
            <person name="Ohashi A."/>
            <person name="Cruz R."/>
            <person name="Yamaguchi T."/>
            <person name="Sekiguchi Y."/>
        </authorList>
    </citation>
    <scope>NUCLEOTIDE SEQUENCE [LARGE SCALE GENOMIC DNA]</scope>
    <source>
        <strain evidence="10">TBC1</strain>
    </source>
</reference>
<dbReference type="PRINTS" id="PR00078">
    <property type="entry name" value="G3PDHDRGNASE"/>
</dbReference>
<evidence type="ECO:0000256" key="5">
    <source>
        <dbReference type="PIRSR" id="PIRSR000149-2"/>
    </source>
</evidence>
<dbReference type="Pfam" id="PF02800">
    <property type="entry name" value="Gp_dh_C"/>
    <property type="match status" value="1"/>
</dbReference>
<dbReference type="GO" id="GO:0016620">
    <property type="term" value="F:oxidoreductase activity, acting on the aldehyde or oxo group of donors, NAD or NADP as acceptor"/>
    <property type="evidence" value="ECO:0007669"/>
    <property type="project" value="InterPro"/>
</dbReference>
<dbReference type="AlphaFoldDB" id="A0A0S7C3U3"/>
<dbReference type="SUPFAM" id="SSF55347">
    <property type="entry name" value="Glyceraldehyde-3-phosphate dehydrogenase-like, C-terminal domain"/>
    <property type="match status" value="1"/>
</dbReference>
<dbReference type="CDD" id="cd05214">
    <property type="entry name" value="GAPDH_I_N"/>
    <property type="match status" value="1"/>
</dbReference>
<evidence type="ECO:0000256" key="6">
    <source>
        <dbReference type="PIRSR" id="PIRSR000149-3"/>
    </source>
</evidence>
<comment type="subunit">
    <text evidence="2">Homotetramer.</text>
</comment>
<feature type="site" description="Activates thiol group during catalysis" evidence="7">
    <location>
        <position position="182"/>
    </location>
</feature>
<dbReference type="FunFam" id="3.40.50.720:FF:000001">
    <property type="entry name" value="Glyceraldehyde-3-phosphate dehydrogenase"/>
    <property type="match status" value="1"/>
</dbReference>
<feature type="active site" description="Nucleophile" evidence="4">
    <location>
        <position position="155"/>
    </location>
</feature>
<dbReference type="FunFam" id="3.30.360.10:FF:000002">
    <property type="entry name" value="Glyceraldehyde-3-phosphate dehydrogenase"/>
    <property type="match status" value="1"/>
</dbReference>
<dbReference type="PANTHER" id="PTHR43148">
    <property type="entry name" value="GLYCERALDEHYDE-3-PHOSPHATE DEHYDROGENASE 2"/>
    <property type="match status" value="1"/>
</dbReference>
<gene>
    <name evidence="10" type="ORF">TBC1_111727</name>
</gene>
<organism evidence="10">
    <name type="scientific">Lentimicrobium saccharophilum</name>
    <dbReference type="NCBI Taxonomy" id="1678841"/>
    <lineage>
        <taxon>Bacteria</taxon>
        <taxon>Pseudomonadati</taxon>
        <taxon>Bacteroidota</taxon>
        <taxon>Bacteroidia</taxon>
        <taxon>Bacteroidales</taxon>
        <taxon>Lentimicrobiaceae</taxon>
        <taxon>Lentimicrobium</taxon>
    </lineage>
</organism>
<dbReference type="GO" id="GO:0006006">
    <property type="term" value="P:glucose metabolic process"/>
    <property type="evidence" value="ECO:0007669"/>
    <property type="project" value="InterPro"/>
</dbReference>
<dbReference type="Proteomes" id="UP000053091">
    <property type="component" value="Unassembled WGS sequence"/>
</dbReference>
<dbReference type="CDD" id="cd18126">
    <property type="entry name" value="GAPDH_I_C"/>
    <property type="match status" value="1"/>
</dbReference>
<feature type="binding site" evidence="6">
    <location>
        <position position="320"/>
    </location>
    <ligand>
        <name>NAD(+)</name>
        <dbReference type="ChEBI" id="CHEBI:57540"/>
    </ligand>
</feature>
<feature type="binding site" evidence="6">
    <location>
        <begin position="13"/>
        <end position="14"/>
    </location>
    <ligand>
        <name>NAD(+)</name>
        <dbReference type="ChEBI" id="CHEBI:57540"/>
    </ligand>
</feature>
<evidence type="ECO:0000256" key="7">
    <source>
        <dbReference type="PIRSR" id="PIRSR000149-4"/>
    </source>
</evidence>
<dbReference type="InterPro" id="IPR020831">
    <property type="entry name" value="GlycerAld/Erythrose_P_DH"/>
</dbReference>
<evidence type="ECO:0000256" key="2">
    <source>
        <dbReference type="ARBA" id="ARBA00011881"/>
    </source>
</evidence>
<evidence type="ECO:0000313" key="11">
    <source>
        <dbReference type="Proteomes" id="UP000053091"/>
    </source>
</evidence>
<feature type="binding site" evidence="5">
    <location>
        <begin position="154"/>
        <end position="156"/>
    </location>
    <ligand>
        <name>D-glyceraldehyde 3-phosphate</name>
        <dbReference type="ChEBI" id="CHEBI:59776"/>
    </ligand>
</feature>
<dbReference type="EMBL" id="DF968182">
    <property type="protein sequence ID" value="GAP43571.1"/>
    <property type="molecule type" value="Genomic_DNA"/>
</dbReference>
<dbReference type="InterPro" id="IPR006424">
    <property type="entry name" value="Glyceraldehyde-3-P_DH_1"/>
</dbReference>